<sequence length="419" mass="46082">MRTDARFTRLPAEEPRGVERRPSGWARAAVLGACALGAYAACGWRARAPALGRLRYPTDCQRAIGVWSRGLMRACCDVFPANFTYERVRRGAIARGEHATTDWATVPIRNGSIVYVPSLDVPAFLERFVAFPPSARVTLVSGQEDVGMPRELWGLGVRRDMSVPMRVPLERFLSDERLLHWWVQNYDLVGCNPYSGCSQLAADSPLARKVSPIPIGLDLHTLAEKLPPRKRQPACEQQAEIDALAATLPQLRARPDRLLAPFKCRQDRLDACAALQPPAGIATFFHGARSAMWRAMGDHAFVAAPRGHGVDTHRLWEVLALGSVPVAIASSLDRLYADFPVVTIARWADANASALRVWRARIERQFGAEPFGAHVREALTGRSWAERIGRRHEADMGAAVGAYMGGGALDAQPFLPART</sequence>
<gene>
    <name evidence="1" type="ORF">KFE25_012589</name>
</gene>
<proteinExistence type="predicted"/>
<dbReference type="AlphaFoldDB" id="A0A8J5XHA9"/>
<keyword evidence="2" id="KW-1185">Reference proteome</keyword>
<organism evidence="1 2">
    <name type="scientific">Diacronema lutheri</name>
    <name type="common">Unicellular marine alga</name>
    <name type="synonym">Monochrysis lutheri</name>
    <dbReference type="NCBI Taxonomy" id="2081491"/>
    <lineage>
        <taxon>Eukaryota</taxon>
        <taxon>Haptista</taxon>
        <taxon>Haptophyta</taxon>
        <taxon>Pavlovophyceae</taxon>
        <taxon>Pavlovales</taxon>
        <taxon>Pavlovaceae</taxon>
        <taxon>Diacronema</taxon>
    </lineage>
</organism>
<evidence type="ECO:0008006" key="3">
    <source>
        <dbReference type="Google" id="ProtNLM"/>
    </source>
</evidence>
<protein>
    <recommendedName>
        <fullName evidence="3">Exostosin GT47 domain-containing protein</fullName>
    </recommendedName>
</protein>
<dbReference type="OMA" id="WAGRISM"/>
<reference evidence="1" key="1">
    <citation type="submission" date="2021-05" db="EMBL/GenBank/DDBJ databases">
        <title>The genome of the haptophyte Pavlova lutheri (Diacronema luteri, Pavlovales) - a model for lipid biosynthesis in eukaryotic algae.</title>
        <authorList>
            <person name="Hulatt C.J."/>
            <person name="Posewitz M.C."/>
        </authorList>
    </citation>
    <scope>NUCLEOTIDE SEQUENCE</scope>
    <source>
        <strain evidence="1">NIVA-4/92</strain>
    </source>
</reference>
<comment type="caution">
    <text evidence="1">The sequence shown here is derived from an EMBL/GenBank/DDBJ whole genome shotgun (WGS) entry which is preliminary data.</text>
</comment>
<accession>A0A8J5XHA9</accession>
<name>A0A8J5XHA9_DIALT</name>
<evidence type="ECO:0000313" key="2">
    <source>
        <dbReference type="Proteomes" id="UP000751190"/>
    </source>
</evidence>
<dbReference type="EMBL" id="JAGTXO010000011">
    <property type="protein sequence ID" value="KAG8465226.1"/>
    <property type="molecule type" value="Genomic_DNA"/>
</dbReference>
<evidence type="ECO:0000313" key="1">
    <source>
        <dbReference type="EMBL" id="KAG8465226.1"/>
    </source>
</evidence>
<dbReference type="Proteomes" id="UP000751190">
    <property type="component" value="Unassembled WGS sequence"/>
</dbReference>
<dbReference type="OrthoDB" id="446027at2759"/>